<dbReference type="InterPro" id="IPR036907">
    <property type="entry name" value="5'-Nucleotdase_C_sf"/>
</dbReference>
<dbReference type="GO" id="GO:0008768">
    <property type="term" value="F:UDP-sugar diphosphatase activity"/>
    <property type="evidence" value="ECO:0007669"/>
    <property type="project" value="TreeGrafter"/>
</dbReference>
<dbReference type="PANTHER" id="PTHR11575:SF24">
    <property type="entry name" value="5'-NUCLEOTIDASE"/>
    <property type="match status" value="1"/>
</dbReference>
<evidence type="ECO:0000256" key="1">
    <source>
        <dbReference type="ARBA" id="ARBA00006654"/>
    </source>
</evidence>
<feature type="domain" description="Calcineurin-like phosphoesterase" evidence="4">
    <location>
        <begin position="46"/>
        <end position="269"/>
    </location>
</feature>
<comment type="similarity">
    <text evidence="1 3">Belongs to the 5'-nucleotidase family.</text>
</comment>
<dbReference type="Gene3D" id="3.90.780.10">
    <property type="entry name" value="5'-Nucleotidase, C-terminal domain"/>
    <property type="match status" value="1"/>
</dbReference>
<protein>
    <submittedName>
        <fullName evidence="6">Uu.00g085610.m01.CDS01</fullName>
    </submittedName>
</protein>
<keyword evidence="3" id="KW-0547">Nucleotide-binding</keyword>
<keyword evidence="7" id="KW-1185">Reference proteome</keyword>
<dbReference type="Pfam" id="PF02872">
    <property type="entry name" value="5_nucleotid_C"/>
    <property type="match status" value="1"/>
</dbReference>
<name>A0AAI8VN56_9PEZI</name>
<evidence type="ECO:0000259" key="5">
    <source>
        <dbReference type="Pfam" id="PF02872"/>
    </source>
</evidence>
<dbReference type="PANTHER" id="PTHR11575">
    <property type="entry name" value="5'-NUCLEOTIDASE-RELATED"/>
    <property type="match status" value="1"/>
</dbReference>
<organism evidence="6 7">
    <name type="scientific">Anthostomella pinea</name>
    <dbReference type="NCBI Taxonomy" id="933095"/>
    <lineage>
        <taxon>Eukaryota</taxon>
        <taxon>Fungi</taxon>
        <taxon>Dikarya</taxon>
        <taxon>Ascomycota</taxon>
        <taxon>Pezizomycotina</taxon>
        <taxon>Sordariomycetes</taxon>
        <taxon>Xylariomycetidae</taxon>
        <taxon>Xylariales</taxon>
        <taxon>Xylariaceae</taxon>
        <taxon>Anthostomella</taxon>
    </lineage>
</organism>
<feature type="chain" id="PRO_5042313528" evidence="3">
    <location>
        <begin position="21"/>
        <end position="638"/>
    </location>
</feature>
<evidence type="ECO:0000259" key="4">
    <source>
        <dbReference type="Pfam" id="PF00149"/>
    </source>
</evidence>
<dbReference type="SUPFAM" id="SSF55816">
    <property type="entry name" value="5'-nucleotidase (syn. UDP-sugar hydrolase), C-terminal domain"/>
    <property type="match status" value="1"/>
</dbReference>
<evidence type="ECO:0000256" key="3">
    <source>
        <dbReference type="RuleBase" id="RU362119"/>
    </source>
</evidence>
<dbReference type="InterPro" id="IPR004843">
    <property type="entry name" value="Calcineurin-like_PHP"/>
</dbReference>
<sequence length="638" mass="71852">MIVGTSLPLLLFSYICSGSALPSFRTADVTHKSEVHQRAKRDPVWIAALNDDHAHMVPFQKGHSECPVDKREGCVGGYANIVGVVDHLRKREEMKNLLWLNAGDQSLGTAMFKRYQQGVIPDFDKIGRFDAVVPGNHDWDLGEEVLRDTVTKTKELNWLAANVEFGVKELQPMFKPYQIYPDKKVILMGLTTPQSVKPGKTDENTKIFDPVTTARKILREMKAELGKRDDGDQFAIGALTHIGYQNDIALAAAMEGEGLDFIVGGHSHTGLGNIVGQNRPQFGQGTRSGELPTKEGDTCIITSGYKGRFIAMMKLTWDDNNKLECQARGIEVKYNKDLVNEELQKIIDDKFTSKDPETGLSIEERSGMVIGATKGKILDQPGRYDGESLMGNFMADALLWHASENKKDYNPKFAFLTAGTLRTSLNKGDIVDTDIDVVQPFPDHTINWRMPKKDLHKVVAATYATDPALLDEVFLQYSHGVRVEYDPSEEPDKRLKSFKINGEELDKHSDDEIDFVTISWAMKMESILNVKEEKFMDMEGIDVGLLSDAIKRYVQSEKEVDIKYEGRVWNTKEDGDFPSDSDEEAYFKAKAEELGVYQDDDLDVNPLYEHDRDLLDKEEIFGPDYARYIKIRALTLDG</sequence>
<gene>
    <name evidence="6" type="ORF">KHLLAP_LOCUS7843</name>
</gene>
<dbReference type="PRINTS" id="PR01607">
    <property type="entry name" value="APYRASEFAMLY"/>
</dbReference>
<reference evidence="6" key="1">
    <citation type="submission" date="2023-10" db="EMBL/GenBank/DDBJ databases">
        <authorList>
            <person name="Hackl T."/>
        </authorList>
    </citation>
    <scope>NUCLEOTIDE SEQUENCE</scope>
</reference>
<dbReference type="SUPFAM" id="SSF56300">
    <property type="entry name" value="Metallo-dependent phosphatases"/>
    <property type="match status" value="1"/>
</dbReference>
<keyword evidence="3" id="KW-0378">Hydrolase</keyword>
<proteinExistence type="inferred from homology"/>
<evidence type="ECO:0000256" key="2">
    <source>
        <dbReference type="ARBA" id="ARBA00022729"/>
    </source>
</evidence>
<dbReference type="InterPro" id="IPR029052">
    <property type="entry name" value="Metallo-depent_PP-like"/>
</dbReference>
<accession>A0AAI8VN56</accession>
<dbReference type="Proteomes" id="UP001295740">
    <property type="component" value="Unassembled WGS sequence"/>
</dbReference>
<feature type="domain" description="5'-Nucleotidase C-terminal" evidence="5">
    <location>
        <begin position="369"/>
        <end position="508"/>
    </location>
</feature>
<keyword evidence="2 3" id="KW-0732">Signal</keyword>
<comment type="caution">
    <text evidence="6">The sequence shown here is derived from an EMBL/GenBank/DDBJ whole genome shotgun (WGS) entry which is preliminary data.</text>
</comment>
<dbReference type="InterPro" id="IPR006179">
    <property type="entry name" value="5_nucleotidase/apyrase"/>
</dbReference>
<evidence type="ECO:0000313" key="6">
    <source>
        <dbReference type="EMBL" id="CAJ2507375.1"/>
    </source>
</evidence>
<dbReference type="InterPro" id="IPR008334">
    <property type="entry name" value="5'-Nucleotdase_C"/>
</dbReference>
<dbReference type="Gene3D" id="3.60.21.10">
    <property type="match status" value="1"/>
</dbReference>
<dbReference type="GO" id="GO:0000166">
    <property type="term" value="F:nucleotide binding"/>
    <property type="evidence" value="ECO:0007669"/>
    <property type="project" value="UniProtKB-KW"/>
</dbReference>
<dbReference type="EMBL" id="CAUWAG010000010">
    <property type="protein sequence ID" value="CAJ2507375.1"/>
    <property type="molecule type" value="Genomic_DNA"/>
</dbReference>
<dbReference type="Pfam" id="PF00149">
    <property type="entry name" value="Metallophos"/>
    <property type="match status" value="1"/>
</dbReference>
<evidence type="ECO:0000313" key="7">
    <source>
        <dbReference type="Proteomes" id="UP001295740"/>
    </source>
</evidence>
<dbReference type="GO" id="GO:0008253">
    <property type="term" value="F:5'-nucleotidase activity"/>
    <property type="evidence" value="ECO:0007669"/>
    <property type="project" value="TreeGrafter"/>
</dbReference>
<feature type="signal peptide" evidence="3">
    <location>
        <begin position="1"/>
        <end position="20"/>
    </location>
</feature>
<dbReference type="GO" id="GO:0009166">
    <property type="term" value="P:nucleotide catabolic process"/>
    <property type="evidence" value="ECO:0007669"/>
    <property type="project" value="InterPro"/>
</dbReference>
<dbReference type="AlphaFoldDB" id="A0AAI8VN56"/>